<dbReference type="EMBL" id="AFNT02000003">
    <property type="protein sequence ID" value="ERJ07457.1"/>
    <property type="molecule type" value="Genomic_DNA"/>
</dbReference>
<evidence type="ECO:0000256" key="1">
    <source>
        <dbReference type="SAM" id="MobiDB-lite"/>
    </source>
</evidence>
<reference evidence="2 3" key="1">
    <citation type="journal article" date="2011" name="J. Bacteriol.">
        <title>Genome sequence of Halorhabdus tiamatea, the first archaeon isolated from a deep-sea anoxic brine lake.</title>
        <authorList>
            <person name="Antunes A."/>
            <person name="Alam I."/>
            <person name="Bajic V.B."/>
            <person name="Stingl U."/>
        </authorList>
    </citation>
    <scope>NUCLEOTIDE SEQUENCE [LARGE SCALE GENOMIC DNA]</scope>
    <source>
        <strain evidence="2 3">SARL4B</strain>
    </source>
</reference>
<protein>
    <submittedName>
        <fullName evidence="2">Uncharacterized protein</fullName>
    </submittedName>
</protein>
<accession>F7PLQ6</accession>
<proteinExistence type="predicted"/>
<dbReference type="AlphaFoldDB" id="F7PLQ6"/>
<dbReference type="Proteomes" id="UP000003861">
    <property type="component" value="Unassembled WGS sequence"/>
</dbReference>
<feature type="region of interest" description="Disordered" evidence="1">
    <location>
        <begin position="1"/>
        <end position="23"/>
    </location>
</feature>
<evidence type="ECO:0000313" key="2">
    <source>
        <dbReference type="EMBL" id="ERJ07457.1"/>
    </source>
</evidence>
<name>F7PLQ6_9EURY</name>
<sequence>MVLKQGETVDLGTRTGEGLTIQRDESVEDAYQIDNHGGELSRDEIKRLAELAGFEVSEE</sequence>
<reference evidence="2 3" key="2">
    <citation type="journal article" date="2013" name="PLoS ONE">
        <title>INDIGO - INtegrated Data Warehouse of MIcrobial GenOmes with Examples from the Red Sea Extremophiles.</title>
        <authorList>
            <person name="Alam I."/>
            <person name="Antunes A."/>
            <person name="Kamau A.A."/>
            <person name="Ba Alawi W."/>
            <person name="Kalkatawi M."/>
            <person name="Stingl U."/>
            <person name="Bajic V.B."/>
        </authorList>
    </citation>
    <scope>NUCLEOTIDE SEQUENCE [LARGE SCALE GENOMIC DNA]</scope>
    <source>
        <strain evidence="2 3">SARL4B</strain>
    </source>
</reference>
<evidence type="ECO:0000313" key="3">
    <source>
        <dbReference type="Proteomes" id="UP000003861"/>
    </source>
</evidence>
<dbReference type="RefSeq" id="WP_008527027.1">
    <property type="nucleotide sequence ID" value="NZ_AFNT02000003.1"/>
</dbReference>
<organism evidence="2 3">
    <name type="scientific">Halorhabdus tiamatea SARL4B</name>
    <dbReference type="NCBI Taxonomy" id="1033806"/>
    <lineage>
        <taxon>Archaea</taxon>
        <taxon>Methanobacteriati</taxon>
        <taxon>Methanobacteriota</taxon>
        <taxon>Stenosarchaea group</taxon>
        <taxon>Halobacteria</taxon>
        <taxon>Halobacteriales</taxon>
        <taxon>Haloarculaceae</taxon>
        <taxon>Halorhabdus</taxon>
    </lineage>
</organism>
<gene>
    <name evidence="2" type="ORF">HLRTI_000499</name>
</gene>
<comment type="caution">
    <text evidence="2">The sequence shown here is derived from an EMBL/GenBank/DDBJ whole genome shotgun (WGS) entry which is preliminary data.</text>
</comment>